<dbReference type="STRING" id="512565.AMIS_20000"/>
<evidence type="ECO:0000313" key="2">
    <source>
        <dbReference type="Proteomes" id="UP000007882"/>
    </source>
</evidence>
<proteinExistence type="predicted"/>
<organism evidence="1 2">
    <name type="scientific">Actinoplanes missouriensis (strain ATCC 14538 / DSM 43046 / CBS 188.64 / JCM 3121 / NBRC 102363 / NCIMB 12654 / NRRL B-3342 / UNCC 431)</name>
    <dbReference type="NCBI Taxonomy" id="512565"/>
    <lineage>
        <taxon>Bacteria</taxon>
        <taxon>Bacillati</taxon>
        <taxon>Actinomycetota</taxon>
        <taxon>Actinomycetes</taxon>
        <taxon>Micromonosporales</taxon>
        <taxon>Micromonosporaceae</taxon>
        <taxon>Actinoplanes</taxon>
    </lineage>
</organism>
<accession>I0H2I3</accession>
<dbReference type="RefSeq" id="WP_014442115.1">
    <property type="nucleotide sequence ID" value="NC_017093.1"/>
</dbReference>
<name>I0H2I3_ACTM4</name>
<dbReference type="EMBL" id="AP012319">
    <property type="protein sequence ID" value="BAL87220.1"/>
    <property type="molecule type" value="Genomic_DNA"/>
</dbReference>
<dbReference type="AlphaFoldDB" id="I0H2I3"/>
<reference evidence="1 2" key="1">
    <citation type="submission" date="2012-02" db="EMBL/GenBank/DDBJ databases">
        <title>Complete genome sequence of Actinoplanes missouriensis 431 (= NBRC 102363).</title>
        <authorList>
            <person name="Ohnishi Y."/>
            <person name="Ishikawa J."/>
            <person name="Sekine M."/>
            <person name="Hosoyama A."/>
            <person name="Harada T."/>
            <person name="Narita H."/>
            <person name="Hata T."/>
            <person name="Konno Y."/>
            <person name="Tutikane K."/>
            <person name="Fujita N."/>
            <person name="Horinouchi S."/>
            <person name="Hayakawa M."/>
        </authorList>
    </citation>
    <scope>NUCLEOTIDE SEQUENCE [LARGE SCALE GENOMIC DNA]</scope>
    <source>
        <strain evidence="2">ATCC 14538 / DSM 43046 / CBS 188.64 / JCM 3121 / NBRC 102363 / NCIMB 12654 / NRRL B-3342 / UNCC 431</strain>
    </source>
</reference>
<dbReference type="KEGG" id="ams:AMIS_20000"/>
<keyword evidence="2" id="KW-1185">Reference proteome</keyword>
<sequence length="67" mass="7757">MTTQYVIVHRRDTGRTVEEQVHDIHPDSDLTAATEHAAELQYNANHVYGRTRDTYRVARLAYIDEEG</sequence>
<protein>
    <submittedName>
        <fullName evidence="1">Uncharacterized protein</fullName>
    </submittedName>
</protein>
<evidence type="ECO:0000313" key="1">
    <source>
        <dbReference type="EMBL" id="BAL87220.1"/>
    </source>
</evidence>
<dbReference type="Proteomes" id="UP000007882">
    <property type="component" value="Chromosome"/>
</dbReference>
<dbReference type="HOGENOM" id="CLU_2802741_0_0_11"/>
<dbReference type="PATRIC" id="fig|512565.3.peg.2006"/>
<gene>
    <name evidence="1" type="ordered locus">AMIS_20000</name>
</gene>